<dbReference type="EMBL" id="BAABDK010000016">
    <property type="protein sequence ID" value="GAA4034205.1"/>
    <property type="molecule type" value="Genomic_DNA"/>
</dbReference>
<gene>
    <name evidence="2" type="ORF">GCM10022409_18190</name>
</gene>
<comment type="caution">
    <text evidence="2">The sequence shown here is derived from an EMBL/GenBank/DDBJ whole genome shotgun (WGS) entry which is preliminary data.</text>
</comment>
<feature type="compositionally biased region" description="Basic and acidic residues" evidence="1">
    <location>
        <begin position="49"/>
        <end position="58"/>
    </location>
</feature>
<sequence length="58" mass="6149">MVELVAHGGFERVEAAGAHQGIVQGVGPEGPNSDAKCTKQASKLKQKSSSHEQNFRSE</sequence>
<reference evidence="3" key="1">
    <citation type="journal article" date="2019" name="Int. J. Syst. Evol. Microbiol.">
        <title>The Global Catalogue of Microorganisms (GCM) 10K type strain sequencing project: providing services to taxonomists for standard genome sequencing and annotation.</title>
        <authorList>
            <consortium name="The Broad Institute Genomics Platform"/>
            <consortium name="The Broad Institute Genome Sequencing Center for Infectious Disease"/>
            <person name="Wu L."/>
            <person name="Ma J."/>
        </authorList>
    </citation>
    <scope>NUCLEOTIDE SEQUENCE [LARGE SCALE GENOMIC DNA]</scope>
    <source>
        <strain evidence="3">JCM 17225</strain>
    </source>
</reference>
<evidence type="ECO:0000256" key="1">
    <source>
        <dbReference type="SAM" id="MobiDB-lite"/>
    </source>
</evidence>
<dbReference type="Proteomes" id="UP001501469">
    <property type="component" value="Unassembled WGS sequence"/>
</dbReference>
<organism evidence="2 3">
    <name type="scientific">Hymenobacter glaciei</name>
    <dbReference type="NCBI Taxonomy" id="877209"/>
    <lineage>
        <taxon>Bacteria</taxon>
        <taxon>Pseudomonadati</taxon>
        <taxon>Bacteroidota</taxon>
        <taxon>Cytophagia</taxon>
        <taxon>Cytophagales</taxon>
        <taxon>Hymenobacteraceae</taxon>
        <taxon>Hymenobacter</taxon>
    </lineage>
</organism>
<evidence type="ECO:0000313" key="3">
    <source>
        <dbReference type="Proteomes" id="UP001501469"/>
    </source>
</evidence>
<keyword evidence="3" id="KW-1185">Reference proteome</keyword>
<evidence type="ECO:0000313" key="2">
    <source>
        <dbReference type="EMBL" id="GAA4034205.1"/>
    </source>
</evidence>
<proteinExistence type="predicted"/>
<feature type="region of interest" description="Disordered" evidence="1">
    <location>
        <begin position="14"/>
        <end position="58"/>
    </location>
</feature>
<protein>
    <submittedName>
        <fullName evidence="2">Uncharacterized protein</fullName>
    </submittedName>
</protein>
<accession>A0ABP7U176</accession>
<name>A0ABP7U176_9BACT</name>